<organism evidence="1 2">
    <name type="scientific">Heyndrickxia sporothermodurans</name>
    <dbReference type="NCBI Taxonomy" id="46224"/>
    <lineage>
        <taxon>Bacteria</taxon>
        <taxon>Bacillati</taxon>
        <taxon>Bacillota</taxon>
        <taxon>Bacilli</taxon>
        <taxon>Bacillales</taxon>
        <taxon>Bacillaceae</taxon>
        <taxon>Heyndrickxia</taxon>
    </lineage>
</organism>
<dbReference type="Gene3D" id="1.10.246.150">
    <property type="match status" value="1"/>
</dbReference>
<accession>A0AB37HJS6</accession>
<protein>
    <submittedName>
        <fullName evidence="1">Phage head-tail connector protein</fullName>
    </submittedName>
</protein>
<evidence type="ECO:0000313" key="1">
    <source>
        <dbReference type="EMBL" id="QQX25960.1"/>
    </source>
</evidence>
<dbReference type="InterPro" id="IPR053746">
    <property type="entry name" value="Viral_HT_Connector_Assembly"/>
</dbReference>
<dbReference type="EMBL" id="CP066701">
    <property type="protein sequence ID" value="QQX25960.1"/>
    <property type="molecule type" value="Genomic_DNA"/>
</dbReference>
<dbReference type="AlphaFoldDB" id="A0AB37HJS6"/>
<dbReference type="InterPro" id="IPR006450">
    <property type="entry name" value="Phage_HK97_gp6-like"/>
</dbReference>
<dbReference type="KEGG" id="hspo:JGZ69_03160"/>
<dbReference type="Pfam" id="PF05135">
    <property type="entry name" value="Phage_connect_1"/>
    <property type="match status" value="1"/>
</dbReference>
<dbReference type="InterPro" id="IPR021146">
    <property type="entry name" value="Phage_gp6-like_head-tail"/>
</dbReference>
<dbReference type="RefSeq" id="WP_107958054.1">
    <property type="nucleotide sequence ID" value="NZ_CP066701.1"/>
</dbReference>
<dbReference type="Proteomes" id="UP000595512">
    <property type="component" value="Chromosome"/>
</dbReference>
<sequence>MNLQELKIRLKINDSSQDEKLEVDLEDAISYVQEYCHNDFKEGFPSTVKRAIALIVKSMNENSNVSSQSLGDMSKSFFEGATMKEAHCYLKSYRKARFL</sequence>
<dbReference type="NCBIfam" id="TIGR01560">
    <property type="entry name" value="put_DNA_pack"/>
    <property type="match status" value="1"/>
</dbReference>
<evidence type="ECO:0000313" key="2">
    <source>
        <dbReference type="Proteomes" id="UP000595512"/>
    </source>
</evidence>
<name>A0AB37HJS6_9BACI</name>
<gene>
    <name evidence="1" type="ORF">JGZ69_03160</name>
</gene>
<reference evidence="1 2" key="1">
    <citation type="submission" date="2020-12" db="EMBL/GenBank/DDBJ databases">
        <title>Taxonomic evaluation of the Bacillus sporothermodurans group of bacteria based on whole genome sequences.</title>
        <authorList>
            <person name="Fiedler G."/>
            <person name="Herbstmann A.-D."/>
            <person name="Doll E."/>
            <person name="Wenning M."/>
            <person name="Brinks E."/>
            <person name="Kabisch J."/>
            <person name="Breitenwieser F."/>
            <person name="Lappann M."/>
            <person name="Boehnlein C."/>
            <person name="Franz C."/>
        </authorList>
    </citation>
    <scope>NUCLEOTIDE SEQUENCE [LARGE SCALE GENOMIC DNA]</scope>
    <source>
        <strain evidence="1 2">DSM 10599</strain>
    </source>
</reference>
<proteinExistence type="predicted"/>